<feature type="compositionally biased region" description="Basic residues" evidence="6">
    <location>
        <begin position="76"/>
        <end position="89"/>
    </location>
</feature>
<dbReference type="PROSITE" id="PS51366">
    <property type="entry name" value="MI"/>
    <property type="match status" value="4"/>
</dbReference>
<dbReference type="InterPro" id="IPR016024">
    <property type="entry name" value="ARM-type_fold"/>
</dbReference>
<reference evidence="8" key="1">
    <citation type="submission" date="2020-06" db="EMBL/GenBank/DDBJ databases">
        <title>WGS assembly of Ceratodon purpureus strain R40.</title>
        <authorList>
            <person name="Carey S.B."/>
            <person name="Jenkins J."/>
            <person name="Shu S."/>
            <person name="Lovell J.T."/>
            <person name="Sreedasyam A."/>
            <person name="Maumus F."/>
            <person name="Tiley G.P."/>
            <person name="Fernandez-Pozo N."/>
            <person name="Barry K."/>
            <person name="Chen C."/>
            <person name="Wang M."/>
            <person name="Lipzen A."/>
            <person name="Daum C."/>
            <person name="Saski C.A."/>
            <person name="Payton A.C."/>
            <person name="Mcbreen J.C."/>
            <person name="Conrad R.E."/>
            <person name="Kollar L.M."/>
            <person name="Olsson S."/>
            <person name="Huttunen S."/>
            <person name="Landis J.B."/>
            <person name="Wickett N.J."/>
            <person name="Johnson M.G."/>
            <person name="Rensing S.A."/>
            <person name="Grimwood J."/>
            <person name="Schmutz J."/>
            <person name="Mcdaniel S.F."/>
        </authorList>
    </citation>
    <scope>NUCLEOTIDE SEQUENCE</scope>
    <source>
        <strain evidence="8">R40</strain>
    </source>
</reference>
<feature type="domain" description="MI" evidence="7">
    <location>
        <begin position="600"/>
        <end position="719"/>
    </location>
</feature>
<dbReference type="InterPro" id="IPR003891">
    <property type="entry name" value="Initiation_fac_eIF4g_MI"/>
</dbReference>
<dbReference type="PANTHER" id="PTHR12626">
    <property type="entry name" value="PROGRAMMED CELL DEATH 4"/>
    <property type="match status" value="1"/>
</dbReference>
<accession>A0A8T0I4H6</accession>
<evidence type="ECO:0000256" key="3">
    <source>
        <dbReference type="ARBA" id="ARBA00022490"/>
    </source>
</evidence>
<dbReference type="SUPFAM" id="SSF48371">
    <property type="entry name" value="ARM repeat"/>
    <property type="match status" value="4"/>
</dbReference>
<dbReference type="GO" id="GO:0043022">
    <property type="term" value="F:ribosome binding"/>
    <property type="evidence" value="ECO:0007669"/>
    <property type="project" value="UniProtKB-ARBA"/>
</dbReference>
<evidence type="ECO:0000256" key="6">
    <source>
        <dbReference type="SAM" id="MobiDB-lite"/>
    </source>
</evidence>
<keyword evidence="4" id="KW-0677">Repeat</keyword>
<dbReference type="PANTHER" id="PTHR12626:SF0">
    <property type="entry name" value="PROGRAMMED CELL DEATH PROTEIN 4"/>
    <property type="match status" value="1"/>
</dbReference>
<protein>
    <recommendedName>
        <fullName evidence="7">MI domain-containing protein</fullName>
    </recommendedName>
</protein>
<name>A0A8T0I4H6_CERPU</name>
<dbReference type="GO" id="GO:0009646">
    <property type="term" value="P:response to absence of light"/>
    <property type="evidence" value="ECO:0007669"/>
    <property type="project" value="UniProtKB-ARBA"/>
</dbReference>
<evidence type="ECO:0000256" key="1">
    <source>
        <dbReference type="ARBA" id="ARBA00004496"/>
    </source>
</evidence>
<evidence type="ECO:0000313" key="8">
    <source>
        <dbReference type="EMBL" id="KAG0577651.1"/>
    </source>
</evidence>
<dbReference type="Gene3D" id="1.25.40.180">
    <property type="match status" value="4"/>
</dbReference>
<comment type="subcellular location">
    <subcellularLocation>
        <location evidence="1">Cytoplasm</location>
    </subcellularLocation>
</comment>
<dbReference type="GO" id="GO:0005829">
    <property type="term" value="C:cytosol"/>
    <property type="evidence" value="ECO:0007669"/>
    <property type="project" value="UniProtKB-ARBA"/>
</dbReference>
<feature type="region of interest" description="Disordered" evidence="6">
    <location>
        <begin position="1"/>
        <end position="97"/>
    </location>
</feature>
<proteinExistence type="inferred from homology"/>
<comment type="similarity">
    <text evidence="2">Belongs to the PDCD4 family.</text>
</comment>
<feature type="domain" description="MI" evidence="7">
    <location>
        <begin position="301"/>
        <end position="422"/>
    </location>
</feature>
<gene>
    <name evidence="8" type="ORF">KC19_5G170100</name>
</gene>
<dbReference type="SMART" id="SM00544">
    <property type="entry name" value="MA3"/>
    <property type="match status" value="4"/>
</dbReference>
<dbReference type="OrthoDB" id="414546at2759"/>
<dbReference type="AlphaFoldDB" id="A0A8T0I4H6"/>
<dbReference type="FunFam" id="1.25.40.180:FF:000009">
    <property type="entry name" value="programmed cell death protein 4"/>
    <property type="match status" value="2"/>
</dbReference>
<dbReference type="EMBL" id="CM026425">
    <property type="protein sequence ID" value="KAG0577651.1"/>
    <property type="molecule type" value="Genomic_DNA"/>
</dbReference>
<dbReference type="GO" id="GO:0090549">
    <property type="term" value="P:response to carbon starvation"/>
    <property type="evidence" value="ECO:0007669"/>
    <property type="project" value="UniProtKB-ARBA"/>
</dbReference>
<dbReference type="Pfam" id="PF02847">
    <property type="entry name" value="MA3"/>
    <property type="match status" value="4"/>
</dbReference>
<evidence type="ECO:0000256" key="4">
    <source>
        <dbReference type="ARBA" id="ARBA00022737"/>
    </source>
</evidence>
<dbReference type="GO" id="GO:0045892">
    <property type="term" value="P:negative regulation of DNA-templated transcription"/>
    <property type="evidence" value="ECO:0007669"/>
    <property type="project" value="InterPro"/>
</dbReference>
<keyword evidence="5" id="KW-0539">Nucleus</keyword>
<feature type="domain" description="MI" evidence="7">
    <location>
        <begin position="137"/>
        <end position="258"/>
    </location>
</feature>
<comment type="caution">
    <text evidence="8">The sequence shown here is derived from an EMBL/GenBank/DDBJ whole genome shotgun (WGS) entry which is preliminary data.</text>
</comment>
<keyword evidence="9" id="KW-1185">Reference proteome</keyword>
<sequence length="726" mass="79203">MSSPSGFLTDGQRELMRSASQGRDVIPEEKKVVRTASHGSHGYSVPDISLSSDKHDKHAKSGAKLVSVGSGEVKKDRHSHSGKNGKPKKAGGGGKGTWGKLLAADGDYEIDRKDPNYDSEEEPYQLVGAPVSQTLEEYKEKVVSLIEEYFASGDVASMATDLGNLGSPNYHHHFVKKLVSMAMDHHDKEKEMASVLLSALYADVIEPEQLAKGFANLLESVDDLVLDIPEAVDILAIFLARAVVDDILPPAFLSKIQKVLAEGSQGLAVIQKTEKSYLSAPHHAEVIERKWGGSTHTTVAEVQAKIVSLLKEYVESGDKAEACRCIRELNVPFFHHEVVKKALVLAMEERTAEGKIWTLLQEASEEGLITSSQMSKGFTRISDSIHDLALDIPQAKEKLESFTTKAVEEGWVSAPFSRAVVTELAAGSAESQEARAFKAKATNVIQEYFLSDDISEVITSLEDLAAPDYHAAFVKRLITLAMDRKNREKEMASVLVSELYAEVISLASIAKAYTMLLQSAEDTALDIPDAANELSLFLARAVVDDILAPLYLEEISEQLAEGSLGKEIVRMAQSVLSARHAGERILRCWGGGGTGEALEDAKEKIKSLLEEYEAGGDLAEACQCIRDLDMSFFHHEVVKKALVMAIEKNNDRLLTLLKECANEGLITTSQMLKGFSRVMDSLDDLALDNPNAKDKAAQYVEQAKKEGWLKSTFGASELASNGTKTH</sequence>
<evidence type="ECO:0000313" key="9">
    <source>
        <dbReference type="Proteomes" id="UP000822688"/>
    </source>
</evidence>
<dbReference type="Proteomes" id="UP000822688">
    <property type="component" value="Chromosome 5"/>
</dbReference>
<evidence type="ECO:0000259" key="7">
    <source>
        <dbReference type="PROSITE" id="PS51366"/>
    </source>
</evidence>
<evidence type="ECO:0000256" key="2">
    <source>
        <dbReference type="ARBA" id="ARBA00005497"/>
    </source>
</evidence>
<dbReference type="InterPro" id="IPR039778">
    <property type="entry name" value="PDCD4"/>
</dbReference>
<keyword evidence="3" id="KW-0963">Cytoplasm</keyword>
<organism evidence="8 9">
    <name type="scientific">Ceratodon purpureus</name>
    <name type="common">Fire moss</name>
    <name type="synonym">Dicranum purpureum</name>
    <dbReference type="NCBI Taxonomy" id="3225"/>
    <lineage>
        <taxon>Eukaryota</taxon>
        <taxon>Viridiplantae</taxon>
        <taxon>Streptophyta</taxon>
        <taxon>Embryophyta</taxon>
        <taxon>Bryophyta</taxon>
        <taxon>Bryophytina</taxon>
        <taxon>Bryopsida</taxon>
        <taxon>Dicranidae</taxon>
        <taxon>Pseudoditrichales</taxon>
        <taxon>Ditrichaceae</taxon>
        <taxon>Ceratodon</taxon>
    </lineage>
</organism>
<dbReference type="FunFam" id="1.25.40.180:FF:000008">
    <property type="entry name" value="Programmed cell death protein 4"/>
    <property type="match status" value="1"/>
</dbReference>
<evidence type="ECO:0000256" key="5">
    <source>
        <dbReference type="ARBA" id="ARBA00023242"/>
    </source>
</evidence>
<feature type="domain" description="MI" evidence="7">
    <location>
        <begin position="436"/>
        <end position="557"/>
    </location>
</feature>